<feature type="transmembrane region" description="Helical" evidence="5">
    <location>
        <begin position="119"/>
        <end position="140"/>
    </location>
</feature>
<dbReference type="OrthoDB" id="582367at2"/>
<dbReference type="Gene3D" id="1.20.120.550">
    <property type="entry name" value="Membrane associated eicosanoid/glutathione metabolism-like domain"/>
    <property type="match status" value="1"/>
</dbReference>
<gene>
    <name evidence="6" type="ORF">PbB2_01432</name>
</gene>
<dbReference type="InterPro" id="IPR023352">
    <property type="entry name" value="MAPEG-like_dom_sf"/>
</dbReference>
<keyword evidence="2 5" id="KW-0812">Transmembrane</keyword>
<dbReference type="AlphaFoldDB" id="A0A2P2E9P3"/>
<proteinExistence type="predicted"/>
<dbReference type="Proteomes" id="UP000245086">
    <property type="component" value="Unassembled WGS sequence"/>
</dbReference>
<dbReference type="SUPFAM" id="SSF161084">
    <property type="entry name" value="MAPEG domain-like"/>
    <property type="match status" value="1"/>
</dbReference>
<keyword evidence="4 5" id="KW-0472">Membrane</keyword>
<feature type="transmembrane region" description="Helical" evidence="5">
    <location>
        <begin position="146"/>
        <end position="171"/>
    </location>
</feature>
<reference evidence="6 7" key="1">
    <citation type="journal article" date="2018" name="Genome Announc.">
        <title>Draft Genome Sequence of "Candidatus Phycosocius bacilliformis," an Alphaproteobacterial Ectosymbiont of the Hydrocarbon-Producing Green Alga Botryococcus braunii.</title>
        <authorList>
            <person name="Tanabe Y."/>
            <person name="Yamaguchi H."/>
            <person name="Watanabe M.M."/>
        </authorList>
    </citation>
    <scope>NUCLEOTIDE SEQUENCE [LARGE SCALE GENOMIC DNA]</scope>
    <source>
        <strain evidence="6 7">BOTRYCO-2</strain>
    </source>
</reference>
<sequence>MNFKTQQTLVGLQIAVSVPCQIGYIYLVFHSGIFTGPAADDLASRIAFALQNQLFALLVLLAMIGFIAGARPWASDVIDGNDQATRLAIQVRIQRNTLEQFILLAVAHLALATLLPAHLLAILPALVSLFIVARILYWIGYSIDPIYRSFGFVATFYPNIAALIWATILVLQARM</sequence>
<accession>A0A2P2E9P3</accession>
<evidence type="ECO:0000313" key="6">
    <source>
        <dbReference type="EMBL" id="GBF57763.1"/>
    </source>
</evidence>
<name>A0A2P2E9P3_9PROT</name>
<feature type="transmembrane region" description="Helical" evidence="5">
    <location>
        <begin position="54"/>
        <end position="73"/>
    </location>
</feature>
<organism evidence="6 7">
    <name type="scientific">Candidatus Phycosocius bacilliformis</name>
    <dbReference type="NCBI Taxonomy" id="1445552"/>
    <lineage>
        <taxon>Bacteria</taxon>
        <taxon>Pseudomonadati</taxon>
        <taxon>Pseudomonadota</taxon>
        <taxon>Alphaproteobacteria</taxon>
        <taxon>Caulobacterales</taxon>
        <taxon>Caulobacterales incertae sedis</taxon>
        <taxon>Candidatus Phycosocius</taxon>
    </lineage>
</organism>
<evidence type="ECO:0000256" key="1">
    <source>
        <dbReference type="ARBA" id="ARBA00004370"/>
    </source>
</evidence>
<dbReference type="GO" id="GO:0005765">
    <property type="term" value="C:lysosomal membrane"/>
    <property type="evidence" value="ECO:0007669"/>
    <property type="project" value="TreeGrafter"/>
</dbReference>
<dbReference type="PANTHER" id="PTHR31004:SF1">
    <property type="entry name" value="TRANSMEMBRANE PROTEIN 79"/>
    <property type="match status" value="1"/>
</dbReference>
<evidence type="ECO:0000313" key="7">
    <source>
        <dbReference type="Proteomes" id="UP000245086"/>
    </source>
</evidence>
<dbReference type="PANTHER" id="PTHR31004">
    <property type="entry name" value="TRANSMEMBRANE PROTEIN 79"/>
    <property type="match status" value="1"/>
</dbReference>
<dbReference type="InterPro" id="IPR001129">
    <property type="entry name" value="Membr-assoc_MAPEG"/>
</dbReference>
<dbReference type="EMBL" id="BFBR01000004">
    <property type="protein sequence ID" value="GBF57763.1"/>
    <property type="molecule type" value="Genomic_DNA"/>
</dbReference>
<evidence type="ECO:0000256" key="3">
    <source>
        <dbReference type="ARBA" id="ARBA00022989"/>
    </source>
</evidence>
<comment type="subcellular location">
    <subcellularLocation>
        <location evidence="1">Membrane</location>
    </subcellularLocation>
</comment>
<keyword evidence="3 5" id="KW-1133">Transmembrane helix</keyword>
<dbReference type="RefSeq" id="WP_108984650.1">
    <property type="nucleotide sequence ID" value="NZ_BFBR01000004.1"/>
</dbReference>
<protein>
    <recommendedName>
        <fullName evidence="8">MAPEG family protein</fullName>
    </recommendedName>
</protein>
<evidence type="ECO:0008006" key="8">
    <source>
        <dbReference type="Google" id="ProtNLM"/>
    </source>
</evidence>
<evidence type="ECO:0000256" key="5">
    <source>
        <dbReference type="SAM" id="Phobius"/>
    </source>
</evidence>
<dbReference type="GO" id="GO:0045055">
    <property type="term" value="P:regulated exocytosis"/>
    <property type="evidence" value="ECO:0007669"/>
    <property type="project" value="TreeGrafter"/>
</dbReference>
<dbReference type="Pfam" id="PF01124">
    <property type="entry name" value="MAPEG"/>
    <property type="match status" value="1"/>
</dbReference>
<comment type="caution">
    <text evidence="6">The sequence shown here is derived from an EMBL/GenBank/DDBJ whole genome shotgun (WGS) entry which is preliminary data.</text>
</comment>
<evidence type="ECO:0000256" key="4">
    <source>
        <dbReference type="ARBA" id="ARBA00023136"/>
    </source>
</evidence>
<keyword evidence="7" id="KW-1185">Reference proteome</keyword>
<feature type="transmembrane region" description="Helical" evidence="5">
    <location>
        <begin position="93"/>
        <end position="112"/>
    </location>
</feature>
<evidence type="ECO:0000256" key="2">
    <source>
        <dbReference type="ARBA" id="ARBA00022692"/>
    </source>
</evidence>